<accession>A0A4Y5ZPW6</accession>
<sequence>MVIYMRLINNPTILERLTRAEAAAYLGVNAQTLANWAHTGKVGIPHHKVGRKVIYMKSDLDNYLAANRRTQTA</sequence>
<dbReference type="InterPro" id="IPR009061">
    <property type="entry name" value="DNA-bd_dom_put_sf"/>
</dbReference>
<dbReference type="SUPFAM" id="SSF46955">
    <property type="entry name" value="Putative DNA-binding domain"/>
    <property type="match status" value="1"/>
</dbReference>
<dbReference type="InterPro" id="IPR010093">
    <property type="entry name" value="SinI_DNA-bd"/>
</dbReference>
<evidence type="ECO:0000313" key="2">
    <source>
        <dbReference type="EMBL" id="QDE47641.1"/>
    </source>
</evidence>
<dbReference type="GO" id="GO:0003677">
    <property type="term" value="F:DNA binding"/>
    <property type="evidence" value="ECO:0007669"/>
    <property type="project" value="InterPro"/>
</dbReference>
<dbReference type="AlphaFoldDB" id="A0A4Y5ZPW6"/>
<reference evidence="2 3" key="1">
    <citation type="submission" date="2019-06" db="EMBL/GenBank/DDBJ databases">
        <title>Whole genome sequencing of XDR Enterobacter.</title>
        <authorList>
            <person name="Gnana Soundari P."/>
            <person name="Vijayakumar R."/>
            <person name="Krishnan P."/>
        </authorList>
    </citation>
    <scope>NUCLEOTIDE SEQUENCE [LARGE SCALE GENOMIC DNA]</scope>
    <source>
        <strain evidence="2 3">C126</strain>
    </source>
</reference>
<dbReference type="EMBL" id="CP041054">
    <property type="protein sequence ID" value="QDE47641.1"/>
    <property type="molecule type" value="Genomic_DNA"/>
</dbReference>
<evidence type="ECO:0000313" key="3">
    <source>
        <dbReference type="Proteomes" id="UP000318237"/>
    </source>
</evidence>
<evidence type="ECO:0000259" key="1">
    <source>
        <dbReference type="Pfam" id="PF12728"/>
    </source>
</evidence>
<dbReference type="NCBIfam" id="TIGR01764">
    <property type="entry name" value="excise"/>
    <property type="match status" value="1"/>
</dbReference>
<protein>
    <submittedName>
        <fullName evidence="2">Helix-turn-helix domain-containing protein</fullName>
    </submittedName>
</protein>
<organism evidence="2 3">
    <name type="scientific">Enterobacter hormaechei</name>
    <dbReference type="NCBI Taxonomy" id="158836"/>
    <lineage>
        <taxon>Bacteria</taxon>
        <taxon>Pseudomonadati</taxon>
        <taxon>Pseudomonadota</taxon>
        <taxon>Gammaproteobacteria</taxon>
        <taxon>Enterobacterales</taxon>
        <taxon>Enterobacteriaceae</taxon>
        <taxon>Enterobacter</taxon>
        <taxon>Enterobacter cloacae complex</taxon>
    </lineage>
</organism>
<dbReference type="Pfam" id="PF12728">
    <property type="entry name" value="HTH_17"/>
    <property type="match status" value="1"/>
</dbReference>
<dbReference type="Proteomes" id="UP000318237">
    <property type="component" value="Chromosome"/>
</dbReference>
<proteinExistence type="predicted"/>
<name>A0A4Y5ZPW6_9ENTR</name>
<feature type="domain" description="Helix-turn-helix" evidence="1">
    <location>
        <begin position="17"/>
        <end position="68"/>
    </location>
</feature>
<dbReference type="Gene3D" id="1.10.10.10">
    <property type="entry name" value="Winged helix-like DNA-binding domain superfamily/Winged helix DNA-binding domain"/>
    <property type="match status" value="1"/>
</dbReference>
<dbReference type="InterPro" id="IPR036388">
    <property type="entry name" value="WH-like_DNA-bd_sf"/>
</dbReference>
<gene>
    <name evidence="2" type="ORF">EIN43_21080</name>
</gene>
<dbReference type="InterPro" id="IPR041657">
    <property type="entry name" value="HTH_17"/>
</dbReference>